<sequence length="160" mass="17731">MTPMFNTDAALPHNHDLSESLILLVLDTLINESTRCTTENNLYNCFTTDSPTPSRTSYGFVTTIVEHLKTSHFRCSNSPQCSLIHIVPPWVVSGMFNDCTSRSVTLRCVGAKHTPKDRMTLVSSSKNTRALVSSSKTRTISTAYSRPTRFLSEASWTPGV</sequence>
<name>A0A419PTW9_CLOSI</name>
<evidence type="ECO:0000313" key="1">
    <source>
        <dbReference type="EMBL" id="KAG5444900.1"/>
    </source>
</evidence>
<keyword evidence="2" id="KW-1185">Reference proteome</keyword>
<organism evidence="1 2">
    <name type="scientific">Clonorchis sinensis</name>
    <name type="common">Chinese liver fluke</name>
    <dbReference type="NCBI Taxonomy" id="79923"/>
    <lineage>
        <taxon>Eukaryota</taxon>
        <taxon>Metazoa</taxon>
        <taxon>Spiralia</taxon>
        <taxon>Lophotrochozoa</taxon>
        <taxon>Platyhelminthes</taxon>
        <taxon>Trematoda</taxon>
        <taxon>Digenea</taxon>
        <taxon>Opisthorchiida</taxon>
        <taxon>Opisthorchiata</taxon>
        <taxon>Opisthorchiidae</taxon>
        <taxon>Clonorchis</taxon>
    </lineage>
</organism>
<dbReference type="EMBL" id="NIRI02000056">
    <property type="protein sequence ID" value="KAG5444900.1"/>
    <property type="molecule type" value="Genomic_DNA"/>
</dbReference>
<reference evidence="1 2" key="2">
    <citation type="journal article" date="2021" name="Genomics">
        <title>High-quality reference genome for Clonorchis sinensis.</title>
        <authorList>
            <person name="Young N.D."/>
            <person name="Stroehlein A.J."/>
            <person name="Kinkar L."/>
            <person name="Wang T."/>
            <person name="Sohn W.M."/>
            <person name="Chang B.C.H."/>
            <person name="Kaur P."/>
            <person name="Weisz D."/>
            <person name="Dudchenko O."/>
            <person name="Aiden E.L."/>
            <person name="Korhonen P.K."/>
            <person name="Gasser R.B."/>
        </authorList>
    </citation>
    <scope>NUCLEOTIDE SEQUENCE [LARGE SCALE GENOMIC DNA]</scope>
    <source>
        <strain evidence="1">Cs-k2</strain>
    </source>
</reference>
<dbReference type="Proteomes" id="UP000286415">
    <property type="component" value="Unassembled WGS sequence"/>
</dbReference>
<comment type="caution">
    <text evidence="1">The sequence shown here is derived from an EMBL/GenBank/DDBJ whole genome shotgun (WGS) entry which is preliminary data.</text>
</comment>
<reference evidence="1 2" key="1">
    <citation type="journal article" date="2018" name="Biotechnol. Adv.">
        <title>Improved genomic resources and new bioinformatic workflow for the carcinogenic parasite Clonorchis sinensis: Biotechnological implications.</title>
        <authorList>
            <person name="Wang D."/>
            <person name="Korhonen P.K."/>
            <person name="Gasser R.B."/>
            <person name="Young N.D."/>
        </authorList>
    </citation>
    <scope>NUCLEOTIDE SEQUENCE [LARGE SCALE GENOMIC DNA]</scope>
    <source>
        <strain evidence="1">Cs-k2</strain>
    </source>
</reference>
<dbReference type="InParanoid" id="A0A419PTW9"/>
<protein>
    <submittedName>
        <fullName evidence="1">Uncharacterized protein</fullName>
    </submittedName>
</protein>
<accession>A0A419PTW9</accession>
<dbReference type="AlphaFoldDB" id="A0A419PTW9"/>
<gene>
    <name evidence="1" type="ORF">CSKR_103587</name>
</gene>
<proteinExistence type="predicted"/>
<evidence type="ECO:0000313" key="2">
    <source>
        <dbReference type="Proteomes" id="UP000286415"/>
    </source>
</evidence>